<dbReference type="SUPFAM" id="SSF57850">
    <property type="entry name" value="RING/U-box"/>
    <property type="match status" value="1"/>
</dbReference>
<dbReference type="Gene3D" id="3.30.40.10">
    <property type="entry name" value="Zinc/RING finger domain, C3HC4 (zinc finger)"/>
    <property type="match status" value="1"/>
</dbReference>
<comment type="caution">
    <text evidence="4">The sequence shown here is derived from an EMBL/GenBank/DDBJ whole genome shotgun (WGS) entry which is preliminary data.</text>
</comment>
<feature type="domain" description="RING-type" evidence="3">
    <location>
        <begin position="149"/>
        <end position="222"/>
    </location>
</feature>
<keyword evidence="5" id="KW-1185">Reference proteome</keyword>
<dbReference type="GeneID" id="70128121"/>
<keyword evidence="1" id="KW-0863">Zinc-finger</keyword>
<dbReference type="OrthoDB" id="8062037at2759"/>
<proteinExistence type="predicted"/>
<reference evidence="4" key="1">
    <citation type="journal article" date="2021" name="Nat. Commun.">
        <title>Genetic determinants of endophytism in the Arabidopsis root mycobiome.</title>
        <authorList>
            <person name="Mesny F."/>
            <person name="Miyauchi S."/>
            <person name="Thiergart T."/>
            <person name="Pickel B."/>
            <person name="Atanasova L."/>
            <person name="Karlsson M."/>
            <person name="Huettel B."/>
            <person name="Barry K.W."/>
            <person name="Haridas S."/>
            <person name="Chen C."/>
            <person name="Bauer D."/>
            <person name="Andreopoulos W."/>
            <person name="Pangilinan J."/>
            <person name="LaButti K."/>
            <person name="Riley R."/>
            <person name="Lipzen A."/>
            <person name="Clum A."/>
            <person name="Drula E."/>
            <person name="Henrissat B."/>
            <person name="Kohler A."/>
            <person name="Grigoriev I.V."/>
            <person name="Martin F.M."/>
            <person name="Hacquard S."/>
        </authorList>
    </citation>
    <scope>NUCLEOTIDE SEQUENCE</scope>
    <source>
        <strain evidence="4">MPI-SDFR-AT-0073</strain>
    </source>
</reference>
<dbReference type="AlphaFoldDB" id="A0A9P8UXP2"/>
<gene>
    <name evidence="4" type="ORF">BKA67DRAFT_530366</name>
</gene>
<dbReference type="InterPro" id="IPR013083">
    <property type="entry name" value="Znf_RING/FYVE/PHD"/>
</dbReference>
<evidence type="ECO:0000259" key="3">
    <source>
        <dbReference type="PROSITE" id="PS50089"/>
    </source>
</evidence>
<name>A0A9P8UXP2_9PEZI</name>
<sequence length="322" mass="36016">MPLDVLLGILHCTDLGGYLTMESILSTFAGRQVGYEEGDTFPWQPVAAPGVEPAKSLTFLRPVGPPPTGPVAGVQLDRGFRPQPVASSHRCQTESLFSSPAVPGTGNDDEQPAKERRVIKDPSQFRDIAAYLDTGQDEDGNEVSIVATCPVCSCLLRLPEAVMPKQYPNPETEPLQVLPCGHLIGAKCLDTHFRYKNQLIREDLDDHPNVDSALFVDCPMCRFPLDHPGCRQHDPDKNVWHVRHTVELRPYNPTLPRAGQVPLTILEGGEVEFYCRHCILAIREQNFKMFSEVLDHLLPNVANNRYIDSRDWSGHHNSILRW</sequence>
<protein>
    <recommendedName>
        <fullName evidence="3">RING-type domain-containing protein</fullName>
    </recommendedName>
</protein>
<evidence type="ECO:0000256" key="1">
    <source>
        <dbReference type="PROSITE-ProRule" id="PRU00175"/>
    </source>
</evidence>
<evidence type="ECO:0000313" key="4">
    <source>
        <dbReference type="EMBL" id="KAH6660252.1"/>
    </source>
</evidence>
<dbReference type="InterPro" id="IPR001841">
    <property type="entry name" value="Znf_RING"/>
</dbReference>
<evidence type="ECO:0000313" key="5">
    <source>
        <dbReference type="Proteomes" id="UP000758603"/>
    </source>
</evidence>
<evidence type="ECO:0000256" key="2">
    <source>
        <dbReference type="SAM" id="MobiDB-lite"/>
    </source>
</evidence>
<dbReference type="EMBL" id="JAGPXC010000001">
    <property type="protein sequence ID" value="KAH6660252.1"/>
    <property type="molecule type" value="Genomic_DNA"/>
</dbReference>
<organism evidence="4 5">
    <name type="scientific">Truncatella angustata</name>
    <dbReference type="NCBI Taxonomy" id="152316"/>
    <lineage>
        <taxon>Eukaryota</taxon>
        <taxon>Fungi</taxon>
        <taxon>Dikarya</taxon>
        <taxon>Ascomycota</taxon>
        <taxon>Pezizomycotina</taxon>
        <taxon>Sordariomycetes</taxon>
        <taxon>Xylariomycetidae</taxon>
        <taxon>Amphisphaeriales</taxon>
        <taxon>Sporocadaceae</taxon>
        <taxon>Truncatella</taxon>
    </lineage>
</organism>
<dbReference type="Proteomes" id="UP000758603">
    <property type="component" value="Unassembled WGS sequence"/>
</dbReference>
<dbReference type="GO" id="GO:0008270">
    <property type="term" value="F:zinc ion binding"/>
    <property type="evidence" value="ECO:0007669"/>
    <property type="project" value="UniProtKB-KW"/>
</dbReference>
<feature type="compositionally biased region" description="Polar residues" evidence="2">
    <location>
        <begin position="85"/>
        <end position="98"/>
    </location>
</feature>
<feature type="region of interest" description="Disordered" evidence="2">
    <location>
        <begin position="83"/>
        <end position="117"/>
    </location>
</feature>
<dbReference type="PROSITE" id="PS50089">
    <property type="entry name" value="ZF_RING_2"/>
    <property type="match status" value="1"/>
</dbReference>
<dbReference type="RefSeq" id="XP_045964383.1">
    <property type="nucleotide sequence ID" value="XM_046099229.1"/>
</dbReference>
<keyword evidence="1" id="KW-0862">Zinc</keyword>
<accession>A0A9P8UXP2</accession>
<keyword evidence="1" id="KW-0479">Metal-binding</keyword>